<dbReference type="OMA" id="FLMLEHI"/>
<comment type="caution">
    <text evidence="2">The sequence shown here is derived from an EMBL/GenBank/DDBJ whole genome shotgun (WGS) entry which is preliminary data.</text>
</comment>
<accession>A0A100IJU9</accession>
<evidence type="ECO:0000259" key="1">
    <source>
        <dbReference type="Pfam" id="PF12697"/>
    </source>
</evidence>
<dbReference type="VEuPathDB" id="FungiDB:M747DRAFT_347545"/>
<evidence type="ECO:0000313" key="2">
    <source>
        <dbReference type="EMBL" id="GAQ42544.1"/>
    </source>
</evidence>
<dbReference type="AlphaFoldDB" id="A0A100IJU9"/>
<organism evidence="2 3">
    <name type="scientific">Aspergillus niger</name>
    <dbReference type="NCBI Taxonomy" id="5061"/>
    <lineage>
        <taxon>Eukaryota</taxon>
        <taxon>Fungi</taxon>
        <taxon>Dikarya</taxon>
        <taxon>Ascomycota</taxon>
        <taxon>Pezizomycotina</taxon>
        <taxon>Eurotiomycetes</taxon>
        <taxon>Eurotiomycetidae</taxon>
        <taxon>Eurotiales</taxon>
        <taxon>Aspergillaceae</taxon>
        <taxon>Aspergillus</taxon>
        <taxon>Aspergillus subgen. Circumdati</taxon>
    </lineage>
</organism>
<dbReference type="InterPro" id="IPR029058">
    <property type="entry name" value="AB_hydrolase_fold"/>
</dbReference>
<dbReference type="OrthoDB" id="94039at2759"/>
<sequence length="435" mass="48869">MSYPYLITDHVIDAQYMREYPRATASQDTPLKLCIKQYTPINNPDPKNGDLTIVAAHGTGFPKELYEPLWEDLYARSRKEGFNIGSIWIADATNQGVSGIANEAVLGNDPSAFDHSRDLLLMMNHFRHKMTRPIMGVGHSLGATQLVFLSLMHPRILQSLILIEPYIIEKNTDADAPLLVHLTKHKRDVWPSRAAAEEKARQYLRSWDSRVLERWSQWGYRELPTAIYPKDGALGSEAPVTLTTTKFQEALIYARANPHRHKELGIRTENTNDRLTEPPHDPLFFPDVMAGLPPGQQAYRPEPIVAGKLLPHLRPSALFLSGASSPLFKSGLHTTMAERTGSSIGGSGGVLYDRVRHMWVKGAGHALPLEKVDVTASTLGEWIQKEMERWRTDEDRIAAGWEDLSPAEKSRPTKEWDKVMAESLAFLRNTKGAKL</sequence>
<feature type="domain" description="AB hydrolase-1" evidence="1">
    <location>
        <begin position="53"/>
        <end position="279"/>
    </location>
</feature>
<reference evidence="3" key="1">
    <citation type="journal article" date="2016" name="Genome Announc.">
        <title>Draft genome sequence of Aspergillus niger strain An76.</title>
        <authorList>
            <person name="Gong W."/>
            <person name="Cheng Z."/>
            <person name="Zhang H."/>
            <person name="Liu L."/>
            <person name="Gao P."/>
            <person name="Wang L."/>
        </authorList>
    </citation>
    <scope>NUCLEOTIDE SEQUENCE [LARGE SCALE GENOMIC DNA]</scope>
    <source>
        <strain evidence="3">An76</strain>
    </source>
</reference>
<dbReference type="VEuPathDB" id="FungiDB:An14g07310"/>
<name>A0A100IJU9_ASPNG</name>
<gene>
    <name evidence="2" type="ORF">ABL_05205</name>
</gene>
<dbReference type="Proteomes" id="UP000068243">
    <property type="component" value="Unassembled WGS sequence"/>
</dbReference>
<dbReference type="EMBL" id="BCMY01000008">
    <property type="protein sequence ID" value="GAQ42544.1"/>
    <property type="molecule type" value="Genomic_DNA"/>
</dbReference>
<dbReference type="Pfam" id="PF12697">
    <property type="entry name" value="Abhydrolase_6"/>
    <property type="match status" value="1"/>
</dbReference>
<dbReference type="VEuPathDB" id="FungiDB:ATCC64974_17230"/>
<dbReference type="InterPro" id="IPR000073">
    <property type="entry name" value="AB_hydrolase_1"/>
</dbReference>
<dbReference type="VEuPathDB" id="FungiDB:An07g00600"/>
<protein>
    <submittedName>
        <fullName evidence="2">Toxin biosynthesis protein</fullName>
    </submittedName>
</protein>
<dbReference type="VEuPathDB" id="FungiDB:ASPNIDRAFT2_1178971"/>
<proteinExistence type="predicted"/>
<dbReference type="SUPFAM" id="SSF53474">
    <property type="entry name" value="alpha/beta-Hydrolases"/>
    <property type="match status" value="1"/>
</dbReference>
<evidence type="ECO:0000313" key="3">
    <source>
        <dbReference type="Proteomes" id="UP000068243"/>
    </source>
</evidence>
<dbReference type="Gene3D" id="3.40.50.1820">
    <property type="entry name" value="alpha/beta hydrolase"/>
    <property type="match status" value="1"/>
</dbReference>